<dbReference type="GO" id="GO:0044877">
    <property type="term" value="F:protein-containing complex binding"/>
    <property type="evidence" value="ECO:0007669"/>
    <property type="project" value="TreeGrafter"/>
</dbReference>
<protein>
    <submittedName>
        <fullName evidence="2">LAFE_0C07822g1_1</fullName>
    </submittedName>
</protein>
<name>A0A1G4M9R7_LACFM</name>
<dbReference type="PANTHER" id="PTHR12126:SF16">
    <property type="entry name" value="MIOREX COMPLEX COMPONENT 2"/>
    <property type="match status" value="1"/>
</dbReference>
<dbReference type="Proteomes" id="UP000190831">
    <property type="component" value="Chromosome C"/>
</dbReference>
<evidence type="ECO:0000313" key="3">
    <source>
        <dbReference type="Proteomes" id="UP000190831"/>
    </source>
</evidence>
<evidence type="ECO:0000313" key="2">
    <source>
        <dbReference type="EMBL" id="SCW00602.1"/>
    </source>
</evidence>
<dbReference type="Pfam" id="PF01370">
    <property type="entry name" value="Epimerase"/>
    <property type="match status" value="1"/>
</dbReference>
<dbReference type="InterPro" id="IPR036291">
    <property type="entry name" value="NAD(P)-bd_dom_sf"/>
</dbReference>
<proteinExistence type="predicted"/>
<evidence type="ECO:0000259" key="1">
    <source>
        <dbReference type="Pfam" id="PF01370"/>
    </source>
</evidence>
<sequence length="269" mass="30533">MKSLLVFGGNGFLGRRICQVAVEHGYQVTSLSRSGRPPPLSASWEKEWISEVKWQQCDIFNAQSYGQHLKGASNVVHSIGILFEDSGYKKRIRGKSLFTAPDLLKWGANPLKNDPKFTYDMMNKQSALNLAKDFAKPENSNEEARRTFTYISADRGFPLIPKGYIQSKREAEMGLMRLEESIRPIIMRPGFMYDENFDSAEHRDVRSHVKSFVETLNCGNQLLLRGKIPFVNELIRPTVSTQQVGRAIIKNIEDPSFEGVCTLEQILKT</sequence>
<dbReference type="PANTHER" id="PTHR12126">
    <property type="entry name" value="NADH-UBIQUINONE OXIDOREDUCTASE 39 KDA SUBUNIT-RELATED"/>
    <property type="match status" value="1"/>
</dbReference>
<organism evidence="2 3">
    <name type="scientific">Lachancea fermentati</name>
    <name type="common">Zygosaccharomyces fermentati</name>
    <dbReference type="NCBI Taxonomy" id="4955"/>
    <lineage>
        <taxon>Eukaryota</taxon>
        <taxon>Fungi</taxon>
        <taxon>Dikarya</taxon>
        <taxon>Ascomycota</taxon>
        <taxon>Saccharomycotina</taxon>
        <taxon>Saccharomycetes</taxon>
        <taxon>Saccharomycetales</taxon>
        <taxon>Saccharomycetaceae</taxon>
        <taxon>Lachancea</taxon>
    </lineage>
</organism>
<dbReference type="EMBL" id="LT598485">
    <property type="protein sequence ID" value="SCW00602.1"/>
    <property type="molecule type" value="Genomic_DNA"/>
</dbReference>
<dbReference type="STRING" id="4955.A0A1G4M9R7"/>
<dbReference type="SUPFAM" id="SSF51735">
    <property type="entry name" value="NAD(P)-binding Rossmann-fold domains"/>
    <property type="match status" value="1"/>
</dbReference>
<dbReference type="Gene3D" id="3.40.50.720">
    <property type="entry name" value="NAD(P)-binding Rossmann-like Domain"/>
    <property type="match status" value="1"/>
</dbReference>
<dbReference type="GO" id="GO:0005739">
    <property type="term" value="C:mitochondrion"/>
    <property type="evidence" value="ECO:0007669"/>
    <property type="project" value="TreeGrafter"/>
</dbReference>
<keyword evidence="3" id="KW-1185">Reference proteome</keyword>
<feature type="domain" description="NAD-dependent epimerase/dehydratase" evidence="1">
    <location>
        <begin position="5"/>
        <end position="77"/>
    </location>
</feature>
<gene>
    <name evidence="2" type="ORF">LAFE_0C07822G</name>
</gene>
<dbReference type="OrthoDB" id="276721at2759"/>
<reference evidence="2 3" key="1">
    <citation type="submission" date="2016-03" db="EMBL/GenBank/DDBJ databases">
        <authorList>
            <person name="Devillers H."/>
        </authorList>
    </citation>
    <scope>NUCLEOTIDE SEQUENCE [LARGE SCALE GENOMIC DNA]</scope>
    <source>
        <strain evidence="2">CBS 6772</strain>
    </source>
</reference>
<dbReference type="InterPro" id="IPR001509">
    <property type="entry name" value="Epimerase_deHydtase"/>
</dbReference>
<dbReference type="OMA" id="WERADIF"/>
<dbReference type="InterPro" id="IPR051207">
    <property type="entry name" value="ComplexI_NDUFA9_subunit"/>
</dbReference>
<accession>A0A1G4M9R7</accession>
<dbReference type="AlphaFoldDB" id="A0A1G4M9R7"/>